<comment type="caution">
    <text evidence="3">The sequence shown here is derived from an EMBL/GenBank/DDBJ whole genome shotgun (WGS) entry which is preliminary data.</text>
</comment>
<keyword evidence="1" id="KW-0560">Oxidoreductase</keyword>
<dbReference type="InterPro" id="IPR036291">
    <property type="entry name" value="NAD(P)-bd_dom_sf"/>
</dbReference>
<dbReference type="AlphaFoldDB" id="A0AAW0XKP8"/>
<protein>
    <recommendedName>
        <fullName evidence="5">Retinol dehydrogenase 11</fullName>
    </recommendedName>
</protein>
<evidence type="ECO:0000256" key="1">
    <source>
        <dbReference type="ARBA" id="ARBA00023002"/>
    </source>
</evidence>
<sequence length="293" mass="32237">MRSLVGKTAIITGGSAGIGKYTAKDLVRRGARVILACRNLEKANKVAAEIRESPGSVGEVVVRHLDTSDLTSVRKFAEQILQTETAIHILINNAGILGPKEKQLTEDGLELTMVTNHFGHFLLTNLLLGLLKRSAPCRVINVSSVAHTAPKKLDPDSLNFEHDKYDGITAYEQSKLCNVLFTQELAAKLSDSEVTANSLHPGVVHTEILDSQPINLRYCVFKIFFTVCKDSELGAQTSIYLAVAEEVDGVSGRYYVDCKEAEPSQLAQQKRLAQQLWKASEVAVKLQPHEKHY</sequence>
<dbReference type="EMBL" id="JARKIK010000035">
    <property type="protein sequence ID" value="KAK8739898.1"/>
    <property type="molecule type" value="Genomic_DNA"/>
</dbReference>
<evidence type="ECO:0008006" key="5">
    <source>
        <dbReference type="Google" id="ProtNLM"/>
    </source>
</evidence>
<dbReference type="InterPro" id="IPR002347">
    <property type="entry name" value="SDR_fam"/>
</dbReference>
<evidence type="ECO:0000256" key="2">
    <source>
        <dbReference type="RuleBase" id="RU000363"/>
    </source>
</evidence>
<proteinExistence type="inferred from homology"/>
<gene>
    <name evidence="3" type="ORF">OTU49_003252</name>
</gene>
<dbReference type="Gene3D" id="3.40.50.720">
    <property type="entry name" value="NAD(P)-binding Rossmann-like Domain"/>
    <property type="match status" value="1"/>
</dbReference>
<dbReference type="PRINTS" id="PR00080">
    <property type="entry name" value="SDRFAMILY"/>
</dbReference>
<dbReference type="PRINTS" id="PR00081">
    <property type="entry name" value="GDHRDH"/>
</dbReference>
<accession>A0AAW0XKP8</accession>
<comment type="similarity">
    <text evidence="2">Belongs to the short-chain dehydrogenases/reductases (SDR) family.</text>
</comment>
<evidence type="ECO:0000313" key="4">
    <source>
        <dbReference type="Proteomes" id="UP001445076"/>
    </source>
</evidence>
<dbReference type="Proteomes" id="UP001445076">
    <property type="component" value="Unassembled WGS sequence"/>
</dbReference>
<dbReference type="GO" id="GO:0016491">
    <property type="term" value="F:oxidoreductase activity"/>
    <property type="evidence" value="ECO:0007669"/>
    <property type="project" value="UniProtKB-KW"/>
</dbReference>
<dbReference type="PANTHER" id="PTHR43157:SF66">
    <property type="entry name" value="WW DOMAIN-CONTAINING OXIDOREDUCTASE-LIKE PROTEIN"/>
    <property type="match status" value="1"/>
</dbReference>
<organism evidence="3 4">
    <name type="scientific">Cherax quadricarinatus</name>
    <name type="common">Australian red claw crayfish</name>
    <dbReference type="NCBI Taxonomy" id="27406"/>
    <lineage>
        <taxon>Eukaryota</taxon>
        <taxon>Metazoa</taxon>
        <taxon>Ecdysozoa</taxon>
        <taxon>Arthropoda</taxon>
        <taxon>Crustacea</taxon>
        <taxon>Multicrustacea</taxon>
        <taxon>Malacostraca</taxon>
        <taxon>Eumalacostraca</taxon>
        <taxon>Eucarida</taxon>
        <taxon>Decapoda</taxon>
        <taxon>Pleocyemata</taxon>
        <taxon>Astacidea</taxon>
        <taxon>Parastacoidea</taxon>
        <taxon>Parastacidae</taxon>
        <taxon>Cherax</taxon>
    </lineage>
</organism>
<keyword evidence="4" id="KW-1185">Reference proteome</keyword>
<name>A0AAW0XKP8_CHEQU</name>
<dbReference type="CDD" id="cd05327">
    <property type="entry name" value="retinol-DH_like_SDR_c_like"/>
    <property type="match status" value="1"/>
</dbReference>
<dbReference type="PANTHER" id="PTHR43157">
    <property type="entry name" value="PHOSPHATIDYLINOSITOL-GLYCAN BIOSYNTHESIS CLASS F PROTEIN-RELATED"/>
    <property type="match status" value="1"/>
</dbReference>
<dbReference type="SUPFAM" id="SSF51735">
    <property type="entry name" value="NAD(P)-binding Rossmann-fold domains"/>
    <property type="match status" value="1"/>
</dbReference>
<evidence type="ECO:0000313" key="3">
    <source>
        <dbReference type="EMBL" id="KAK8739898.1"/>
    </source>
</evidence>
<dbReference type="Pfam" id="PF00106">
    <property type="entry name" value="adh_short"/>
    <property type="match status" value="1"/>
</dbReference>
<reference evidence="3 4" key="1">
    <citation type="journal article" date="2024" name="BMC Genomics">
        <title>Genome assembly of redclaw crayfish (Cherax quadricarinatus) provides insights into its immune adaptation and hypoxia tolerance.</title>
        <authorList>
            <person name="Liu Z."/>
            <person name="Zheng J."/>
            <person name="Li H."/>
            <person name="Fang K."/>
            <person name="Wang S."/>
            <person name="He J."/>
            <person name="Zhou D."/>
            <person name="Weng S."/>
            <person name="Chi M."/>
            <person name="Gu Z."/>
            <person name="He J."/>
            <person name="Li F."/>
            <person name="Wang M."/>
        </authorList>
    </citation>
    <scope>NUCLEOTIDE SEQUENCE [LARGE SCALE GENOMIC DNA]</scope>
    <source>
        <strain evidence="3">ZL_2023a</strain>
    </source>
</reference>